<dbReference type="InterPro" id="IPR038332">
    <property type="entry name" value="PPE_sf"/>
</dbReference>
<organism evidence="3 4">
    <name type="scientific">Mycobacterium europaeum</name>
    <dbReference type="NCBI Taxonomy" id="761804"/>
    <lineage>
        <taxon>Bacteria</taxon>
        <taxon>Bacillati</taxon>
        <taxon>Actinomycetota</taxon>
        <taxon>Actinomycetes</taxon>
        <taxon>Mycobacteriales</taxon>
        <taxon>Mycobacteriaceae</taxon>
        <taxon>Mycobacterium</taxon>
        <taxon>Mycobacterium simiae complex</taxon>
    </lineage>
</organism>
<comment type="similarity">
    <text evidence="1">Belongs to the mycobacterial PPE family.</text>
</comment>
<evidence type="ECO:0000313" key="4">
    <source>
        <dbReference type="Proteomes" id="UP000199601"/>
    </source>
</evidence>
<accession>A0A0U1DI52</accession>
<dbReference type="FunFam" id="1.20.1260.20:FF:000001">
    <property type="entry name" value="PPE family protein PPE41"/>
    <property type="match status" value="1"/>
</dbReference>
<evidence type="ECO:0000313" key="3">
    <source>
        <dbReference type="EMBL" id="CQD16764.1"/>
    </source>
</evidence>
<protein>
    <submittedName>
        <fullName evidence="3">PPE family protein</fullName>
    </submittedName>
</protein>
<gene>
    <name evidence="3" type="ORF">BN000_03566</name>
</gene>
<dbReference type="PANTHER" id="PTHR46766">
    <property type="entry name" value="GLUTAMINE-RICH PROTEIN 2"/>
    <property type="match status" value="1"/>
</dbReference>
<dbReference type="Pfam" id="PF00823">
    <property type="entry name" value="PPE"/>
    <property type="match status" value="1"/>
</dbReference>
<feature type="domain" description="PPE" evidence="2">
    <location>
        <begin position="2"/>
        <end position="163"/>
    </location>
</feature>
<sequence>MDFASLPPEVNSGLMYAGPGAGPMLAAAAGWDALAAQLEATASGYAAELAGLTGQAWSGPSSVLMTAAATPYVEWLSSGAGQAAQTAAQAYAAAAAYEAAFAMTVPPPVIAANRTQLMVLVATNFFGQNAPAIAATEAQYMEMWVQDATAMYGYAAAAQTASTLAPFDEPPQTTNPAGQGTQAQTVVQAAGNATGATQQVASTHATMHTLSSTTADTVGPVAPGQTVTVAPGDAISVGANTGMYVNSGSITITGPGTNLISFGTVIVNPGSTIHTIIDCSEGGVLIPQGVDVTAGSSPIVLAPGSFQEVLVSLVNGSATLPVVGTEQVAIQTFANTATAIAGPAGASITNVFGTVTVATVTPIPSSSSALGAPAAVGLASPGLAGTAAIQPQLNVDGLLEWVHTVSGADLAVAGSG</sequence>
<dbReference type="AlphaFoldDB" id="A0A0U1DI52"/>
<dbReference type="GO" id="GO:0052572">
    <property type="term" value="P:response to host immune response"/>
    <property type="evidence" value="ECO:0007669"/>
    <property type="project" value="TreeGrafter"/>
</dbReference>
<dbReference type="SUPFAM" id="SSF140459">
    <property type="entry name" value="PE/PPE dimer-like"/>
    <property type="match status" value="1"/>
</dbReference>
<dbReference type="PANTHER" id="PTHR46766:SF1">
    <property type="entry name" value="GLUTAMINE-RICH PROTEIN 2"/>
    <property type="match status" value="1"/>
</dbReference>
<dbReference type="Gene3D" id="1.20.1260.20">
    <property type="entry name" value="PPE superfamily"/>
    <property type="match status" value="1"/>
</dbReference>
<proteinExistence type="inferred from homology"/>
<name>A0A0U1DI52_9MYCO</name>
<evidence type="ECO:0000259" key="2">
    <source>
        <dbReference type="Pfam" id="PF00823"/>
    </source>
</evidence>
<dbReference type="Proteomes" id="UP000199601">
    <property type="component" value="Unassembled WGS sequence"/>
</dbReference>
<dbReference type="InterPro" id="IPR000030">
    <property type="entry name" value="PPE_dom"/>
</dbReference>
<keyword evidence="4" id="KW-1185">Reference proteome</keyword>
<evidence type="ECO:0000256" key="1">
    <source>
        <dbReference type="ARBA" id="ARBA00010652"/>
    </source>
</evidence>
<reference evidence="4" key="1">
    <citation type="submission" date="2015-03" db="EMBL/GenBank/DDBJ databases">
        <authorList>
            <person name="Urmite Genomes"/>
        </authorList>
    </citation>
    <scope>NUCLEOTIDE SEQUENCE [LARGE SCALE GENOMIC DNA]</scope>
    <source>
        <strain evidence="4">CSUR P1344</strain>
    </source>
</reference>
<dbReference type="EMBL" id="CTEC01000002">
    <property type="protein sequence ID" value="CQD16764.1"/>
    <property type="molecule type" value="Genomic_DNA"/>
</dbReference>